<organism evidence="1 2">
    <name type="scientific">Prauserella endophytica</name>
    <dbReference type="NCBI Taxonomy" id="1592324"/>
    <lineage>
        <taxon>Bacteria</taxon>
        <taxon>Bacillati</taxon>
        <taxon>Actinomycetota</taxon>
        <taxon>Actinomycetes</taxon>
        <taxon>Pseudonocardiales</taxon>
        <taxon>Pseudonocardiaceae</taxon>
        <taxon>Prauserella</taxon>
        <taxon>Prauserella coralliicola group</taxon>
    </lineage>
</organism>
<reference evidence="1 2" key="1">
    <citation type="journal article" date="2015" name="Antonie Van Leeuwenhoek">
        <title>Prauserella endophytica sp. nov., an endophytic actinobacterium isolated from Tamarix taklamakanensis.</title>
        <authorList>
            <person name="Liu J.M."/>
            <person name="Habden X."/>
            <person name="Guo L."/>
            <person name="Tuo L."/>
            <person name="Jiang Z.K."/>
            <person name="Liu S.W."/>
            <person name="Liu X.F."/>
            <person name="Chen L."/>
            <person name="Li R.F."/>
            <person name="Zhang Y.Q."/>
            <person name="Sun C.H."/>
        </authorList>
    </citation>
    <scope>NUCLEOTIDE SEQUENCE [LARGE SCALE GENOMIC DNA]</scope>
    <source>
        <strain evidence="1 2">CGMCC 4.7182</strain>
    </source>
</reference>
<proteinExistence type="predicted"/>
<evidence type="ECO:0000313" key="1">
    <source>
        <dbReference type="EMBL" id="TKG73198.1"/>
    </source>
</evidence>
<gene>
    <name evidence="1" type="ORF">FCN18_00980</name>
</gene>
<name>A0ABY2SBB8_9PSEU</name>
<keyword evidence="2" id="KW-1185">Reference proteome</keyword>
<sequence length="71" mass="8080">MSDAVPCPRCHGQGVVLTAKIVRTQELIRICDECDAVWPPDADLDVRRFVDFGTYMERQGFPGLWDEIVEL</sequence>
<evidence type="ECO:0008006" key="3">
    <source>
        <dbReference type="Google" id="ProtNLM"/>
    </source>
</evidence>
<dbReference type="EMBL" id="SWMS01000001">
    <property type="protein sequence ID" value="TKG73198.1"/>
    <property type="molecule type" value="Genomic_DNA"/>
</dbReference>
<dbReference type="Proteomes" id="UP000309992">
    <property type="component" value="Unassembled WGS sequence"/>
</dbReference>
<comment type="caution">
    <text evidence="1">The sequence shown here is derived from an EMBL/GenBank/DDBJ whole genome shotgun (WGS) entry which is preliminary data.</text>
</comment>
<protein>
    <recommendedName>
        <fullName evidence="3">Transcription factor zinc-finger domain-containing protein</fullName>
    </recommendedName>
</protein>
<dbReference type="RefSeq" id="WP_137092808.1">
    <property type="nucleotide sequence ID" value="NZ_SWMS01000001.1"/>
</dbReference>
<accession>A0ABY2SBB8</accession>
<evidence type="ECO:0000313" key="2">
    <source>
        <dbReference type="Proteomes" id="UP000309992"/>
    </source>
</evidence>